<evidence type="ECO:0000259" key="12">
    <source>
        <dbReference type="SMART" id="SM00986"/>
    </source>
</evidence>
<dbReference type="NCBIfam" id="TIGR00758">
    <property type="entry name" value="UDG_fam4"/>
    <property type="match status" value="1"/>
</dbReference>
<dbReference type="GO" id="GO:0006281">
    <property type="term" value="P:DNA repair"/>
    <property type="evidence" value="ECO:0007669"/>
    <property type="project" value="UniProtKB-KW"/>
</dbReference>
<dbReference type="Gene3D" id="3.40.470.10">
    <property type="entry name" value="Uracil-DNA glycosylase-like domain"/>
    <property type="match status" value="1"/>
</dbReference>
<dbReference type="Pfam" id="PF03167">
    <property type="entry name" value="UDG"/>
    <property type="match status" value="1"/>
</dbReference>
<keyword evidence="11" id="KW-0234">DNA repair</keyword>
<reference evidence="13 14" key="1">
    <citation type="journal article" date="2019" name="Nat. Microbiol.">
        <title>Wide diversity of methane and short-chain alkane metabolisms in uncultured archaea.</title>
        <authorList>
            <person name="Borrel G."/>
            <person name="Adam P.S."/>
            <person name="McKay L.J."/>
            <person name="Chen L.X."/>
            <person name="Sierra-Garcia I.N."/>
            <person name="Sieber C.M."/>
            <person name="Letourneur Q."/>
            <person name="Ghozlane A."/>
            <person name="Andersen G.L."/>
            <person name="Li W.J."/>
            <person name="Hallam S.J."/>
            <person name="Muyzer G."/>
            <person name="de Oliveira V.M."/>
            <person name="Inskeep W.P."/>
            <person name="Banfield J.F."/>
            <person name="Gribaldo S."/>
        </authorList>
    </citation>
    <scope>NUCLEOTIDE SEQUENCE [LARGE SCALE GENOMIC DNA]</scope>
    <source>
        <strain evidence="13">NM1a</strain>
    </source>
</reference>
<evidence type="ECO:0000256" key="11">
    <source>
        <dbReference type="ARBA" id="ARBA00023204"/>
    </source>
</evidence>
<evidence type="ECO:0000313" key="13">
    <source>
        <dbReference type="EMBL" id="RZN64205.1"/>
    </source>
</evidence>
<dbReference type="PANTHER" id="PTHR33693:SF1">
    <property type="entry name" value="TYPE-4 URACIL-DNA GLYCOSYLASE"/>
    <property type="match status" value="1"/>
</dbReference>
<proteinExistence type="inferred from homology"/>
<dbReference type="PANTHER" id="PTHR33693">
    <property type="entry name" value="TYPE-5 URACIL-DNA GLYCOSYLASE"/>
    <property type="match status" value="1"/>
</dbReference>
<keyword evidence="5" id="KW-0004">4Fe-4S</keyword>
<comment type="caution">
    <text evidence="13">The sequence shown here is derived from an EMBL/GenBank/DDBJ whole genome shotgun (WGS) entry which is preliminary data.</text>
</comment>
<evidence type="ECO:0000256" key="8">
    <source>
        <dbReference type="ARBA" id="ARBA00022801"/>
    </source>
</evidence>
<dbReference type="InterPro" id="IPR051536">
    <property type="entry name" value="UDG_Type-4/5"/>
</dbReference>
<keyword evidence="10" id="KW-0411">Iron-sulfur</keyword>
<protein>
    <recommendedName>
        <fullName evidence="4">Type-4 uracil-DNA glycosylase</fullName>
        <ecNumber evidence="3">3.2.2.27</ecNumber>
    </recommendedName>
</protein>
<keyword evidence="8" id="KW-0378">Hydrolase</keyword>
<keyword evidence="9" id="KW-0408">Iron</keyword>
<evidence type="ECO:0000256" key="4">
    <source>
        <dbReference type="ARBA" id="ARBA00019403"/>
    </source>
</evidence>
<evidence type="ECO:0000313" key="14">
    <source>
        <dbReference type="Proteomes" id="UP000317158"/>
    </source>
</evidence>
<evidence type="ECO:0000256" key="6">
    <source>
        <dbReference type="ARBA" id="ARBA00022723"/>
    </source>
</evidence>
<evidence type="ECO:0000256" key="1">
    <source>
        <dbReference type="ARBA" id="ARBA00001400"/>
    </source>
</evidence>
<dbReference type="GO" id="GO:0051539">
    <property type="term" value="F:4 iron, 4 sulfur cluster binding"/>
    <property type="evidence" value="ECO:0007669"/>
    <property type="project" value="UniProtKB-KW"/>
</dbReference>
<keyword evidence="7" id="KW-0227">DNA damage</keyword>
<evidence type="ECO:0000256" key="5">
    <source>
        <dbReference type="ARBA" id="ARBA00022485"/>
    </source>
</evidence>
<dbReference type="InterPro" id="IPR036895">
    <property type="entry name" value="Uracil-DNA_glycosylase-like_sf"/>
</dbReference>
<comment type="similarity">
    <text evidence="2">Belongs to the uracil-DNA glycosylase (UDG) superfamily. Type 4 (UDGa) family.</text>
</comment>
<dbReference type="GO" id="GO:0004844">
    <property type="term" value="F:uracil DNA N-glycosylase activity"/>
    <property type="evidence" value="ECO:0007669"/>
    <property type="project" value="UniProtKB-EC"/>
</dbReference>
<evidence type="ECO:0000256" key="2">
    <source>
        <dbReference type="ARBA" id="ARBA00006521"/>
    </source>
</evidence>
<gene>
    <name evidence="13" type="ORF">EF806_05185</name>
</gene>
<dbReference type="SUPFAM" id="SSF52141">
    <property type="entry name" value="Uracil-DNA glycosylase-like"/>
    <property type="match status" value="1"/>
</dbReference>
<feature type="domain" description="Uracil-DNA glycosylase-like" evidence="12">
    <location>
        <begin position="34"/>
        <end position="189"/>
    </location>
</feature>
<dbReference type="SMART" id="SM00986">
    <property type="entry name" value="UDG"/>
    <property type="match status" value="1"/>
</dbReference>
<evidence type="ECO:0000256" key="7">
    <source>
        <dbReference type="ARBA" id="ARBA00022763"/>
    </source>
</evidence>
<dbReference type="EMBL" id="RXIF01000009">
    <property type="protein sequence ID" value="RZN64205.1"/>
    <property type="molecule type" value="Genomic_DNA"/>
</dbReference>
<evidence type="ECO:0000256" key="10">
    <source>
        <dbReference type="ARBA" id="ARBA00023014"/>
    </source>
</evidence>
<dbReference type="Proteomes" id="UP000317158">
    <property type="component" value="Unassembled WGS sequence"/>
</dbReference>
<sequence>MDFTAKKIAFSKLENTIKRCTKCNLCKNIRNYVVGEGSLDSKSIFVGEAPGEKEDETGRPFIGNAGKILTKMLNKANLKREDVYITNILKCRPPNNRDPLIEEINSCAPYLIEQLEILKPKMIVPLGRYSTFFILNLFKCENTGRMIEERGRLHKLRVWDSDVFIIPTYHPAAVIYRKDLEKVFQEDIMKVAQLLSSNHSANKKLDQFFNY</sequence>
<dbReference type="EC" id="3.2.2.27" evidence="3"/>
<dbReference type="AlphaFoldDB" id="A0A520KRF3"/>
<evidence type="ECO:0000256" key="3">
    <source>
        <dbReference type="ARBA" id="ARBA00012030"/>
    </source>
</evidence>
<keyword evidence="6" id="KW-0479">Metal-binding</keyword>
<evidence type="ECO:0000256" key="9">
    <source>
        <dbReference type="ARBA" id="ARBA00023004"/>
    </source>
</evidence>
<comment type="catalytic activity">
    <reaction evidence="1">
        <text>Hydrolyzes single-stranded DNA or mismatched double-stranded DNA and polynucleotides, releasing free uracil.</text>
        <dbReference type="EC" id="3.2.2.27"/>
    </reaction>
</comment>
<organism evidence="13 14">
    <name type="scientific">Methanoliparum thermophilum</name>
    <dbReference type="NCBI Taxonomy" id="2491083"/>
    <lineage>
        <taxon>Archaea</taxon>
        <taxon>Methanobacteriati</taxon>
        <taxon>Methanobacteriota</taxon>
        <taxon>Candidatus Methanoliparia</taxon>
        <taxon>Candidatus Methanoliparales</taxon>
        <taxon>Candidatus Methanoliparaceae</taxon>
        <taxon>Candidatus Methanoliparum</taxon>
    </lineage>
</organism>
<dbReference type="InterPro" id="IPR005273">
    <property type="entry name" value="Ura-DNA_glyco_family4"/>
</dbReference>
<dbReference type="InterPro" id="IPR005122">
    <property type="entry name" value="Uracil-DNA_glycosylase-like"/>
</dbReference>
<dbReference type="GO" id="GO:0046872">
    <property type="term" value="F:metal ion binding"/>
    <property type="evidence" value="ECO:0007669"/>
    <property type="project" value="UniProtKB-KW"/>
</dbReference>
<accession>A0A520KRF3</accession>
<dbReference type="CDD" id="cd10030">
    <property type="entry name" value="UDG-F4_TTUDGA_SPO1dp_like"/>
    <property type="match status" value="1"/>
</dbReference>
<dbReference type="SMART" id="SM00987">
    <property type="entry name" value="UreE_C"/>
    <property type="match status" value="1"/>
</dbReference>
<name>A0A520KRF3_METT2</name>